<dbReference type="Gene3D" id="2.60.40.1530">
    <property type="entry name" value="ntegrin, alpha v. Chain A, domain 4"/>
    <property type="match status" value="1"/>
</dbReference>
<dbReference type="InterPro" id="IPR000413">
    <property type="entry name" value="Integrin_alpha"/>
</dbReference>
<dbReference type="Pfam" id="PF20805">
    <property type="entry name" value="Integrin_A_Ig_2"/>
    <property type="match status" value="1"/>
</dbReference>
<feature type="signal peptide" evidence="16">
    <location>
        <begin position="1"/>
        <end position="25"/>
    </location>
</feature>
<dbReference type="FunFam" id="1.20.5.930:FF:000001">
    <property type="entry name" value="Integrin subunit alpha V"/>
    <property type="match status" value="1"/>
</dbReference>
<feature type="transmembrane region" description="Helical" evidence="16">
    <location>
        <begin position="954"/>
        <end position="976"/>
    </location>
</feature>
<dbReference type="Proteomes" id="UP000694427">
    <property type="component" value="Unplaced"/>
</dbReference>
<organism evidence="21 22">
    <name type="scientific">Cyprinus carpio</name>
    <name type="common">Common carp</name>
    <dbReference type="NCBI Taxonomy" id="7962"/>
    <lineage>
        <taxon>Eukaryota</taxon>
        <taxon>Metazoa</taxon>
        <taxon>Chordata</taxon>
        <taxon>Craniata</taxon>
        <taxon>Vertebrata</taxon>
        <taxon>Euteleostomi</taxon>
        <taxon>Actinopterygii</taxon>
        <taxon>Neopterygii</taxon>
        <taxon>Teleostei</taxon>
        <taxon>Ostariophysi</taxon>
        <taxon>Cypriniformes</taxon>
        <taxon>Cyprinidae</taxon>
        <taxon>Cyprininae</taxon>
        <taxon>Cyprinus</taxon>
    </lineage>
</organism>
<dbReference type="FunFam" id="2.60.40.1460:FF:000001">
    <property type="entry name" value="Integrin, alpha V"/>
    <property type="match status" value="1"/>
</dbReference>
<evidence type="ECO:0000313" key="22">
    <source>
        <dbReference type="Proteomes" id="UP000694427"/>
    </source>
</evidence>
<evidence type="ECO:0000256" key="6">
    <source>
        <dbReference type="ARBA" id="ARBA00022737"/>
    </source>
</evidence>
<evidence type="ECO:0000256" key="12">
    <source>
        <dbReference type="ARBA" id="ARBA00023157"/>
    </source>
</evidence>
<dbReference type="GO" id="GO:0046872">
    <property type="term" value="F:metal ion binding"/>
    <property type="evidence" value="ECO:0007669"/>
    <property type="project" value="UniProtKB-KW"/>
</dbReference>
<evidence type="ECO:0000256" key="7">
    <source>
        <dbReference type="ARBA" id="ARBA00022837"/>
    </source>
</evidence>
<keyword evidence="14" id="KW-0325">Glycoprotein</keyword>
<dbReference type="PANTHER" id="PTHR23220">
    <property type="entry name" value="INTEGRIN ALPHA"/>
    <property type="match status" value="1"/>
</dbReference>
<keyword evidence="9 16" id="KW-1133">Transmembrane helix</keyword>
<feature type="repeat" description="FG-GAP" evidence="15">
    <location>
        <begin position="402"/>
        <end position="465"/>
    </location>
</feature>
<dbReference type="InterPro" id="IPR013517">
    <property type="entry name" value="FG-GAP"/>
</dbReference>
<protein>
    <submittedName>
        <fullName evidence="21">Integrin, alpha 8</fullName>
    </submittedName>
</protein>
<dbReference type="InterPro" id="IPR018184">
    <property type="entry name" value="Integrin_alpha_C_CS"/>
</dbReference>
<evidence type="ECO:0000256" key="3">
    <source>
        <dbReference type="ARBA" id="ARBA00022692"/>
    </source>
</evidence>
<reference evidence="21" key="2">
    <citation type="submission" date="2025-09" db="UniProtKB">
        <authorList>
            <consortium name="Ensembl"/>
        </authorList>
    </citation>
    <scope>IDENTIFICATION</scope>
</reference>
<dbReference type="PRINTS" id="PR01185">
    <property type="entry name" value="INTEGRINA"/>
</dbReference>
<dbReference type="InterPro" id="IPR032695">
    <property type="entry name" value="Integrin_dom_sf"/>
</dbReference>
<comment type="subcellular location">
    <subcellularLocation>
        <location evidence="1 16">Membrane</location>
        <topology evidence="1 16">Single-pass type I membrane protein</topology>
    </subcellularLocation>
</comment>
<feature type="chain" id="PRO_5034878925" evidence="16">
    <location>
        <begin position="26"/>
        <end position="1006"/>
    </location>
</feature>
<evidence type="ECO:0000256" key="10">
    <source>
        <dbReference type="ARBA" id="ARBA00023037"/>
    </source>
</evidence>
<dbReference type="Pfam" id="PF08441">
    <property type="entry name" value="Integrin_A_Ig_1"/>
    <property type="match status" value="1"/>
</dbReference>
<evidence type="ECO:0000256" key="2">
    <source>
        <dbReference type="ARBA" id="ARBA00008054"/>
    </source>
</evidence>
<dbReference type="Gene3D" id="2.130.10.130">
    <property type="entry name" value="Integrin alpha, N-terminal"/>
    <property type="match status" value="2"/>
</dbReference>
<dbReference type="SUPFAM" id="SSF69318">
    <property type="entry name" value="Integrin alpha N-terminal domain"/>
    <property type="match status" value="1"/>
</dbReference>
<comment type="similarity">
    <text evidence="2 16">Belongs to the integrin alpha chain family.</text>
</comment>
<evidence type="ECO:0000256" key="13">
    <source>
        <dbReference type="ARBA" id="ARBA00023170"/>
    </source>
</evidence>
<evidence type="ECO:0000259" key="18">
    <source>
        <dbReference type="Pfam" id="PF08441"/>
    </source>
</evidence>
<evidence type="ECO:0000256" key="14">
    <source>
        <dbReference type="ARBA" id="ARBA00023180"/>
    </source>
</evidence>
<dbReference type="Pfam" id="PF00357">
    <property type="entry name" value="Integrin_alpha"/>
    <property type="match status" value="1"/>
</dbReference>
<dbReference type="PROSITE" id="PS00242">
    <property type="entry name" value="INTEGRIN_ALPHA"/>
    <property type="match status" value="1"/>
</dbReference>
<keyword evidence="4" id="KW-0479">Metal-binding</keyword>
<dbReference type="GO" id="GO:0098609">
    <property type="term" value="P:cell-cell adhesion"/>
    <property type="evidence" value="ECO:0007669"/>
    <property type="project" value="TreeGrafter"/>
</dbReference>
<keyword evidence="10 16" id="KW-0401">Integrin</keyword>
<dbReference type="GO" id="GO:0007160">
    <property type="term" value="P:cell-matrix adhesion"/>
    <property type="evidence" value="ECO:0007669"/>
    <property type="project" value="TreeGrafter"/>
</dbReference>
<dbReference type="GO" id="GO:0008305">
    <property type="term" value="C:integrin complex"/>
    <property type="evidence" value="ECO:0007669"/>
    <property type="project" value="InterPro"/>
</dbReference>
<proteinExistence type="inferred from homology"/>
<feature type="domain" description="Integrin alpha first immunoglubulin-like" evidence="18">
    <location>
        <begin position="450"/>
        <end position="606"/>
    </location>
</feature>
<dbReference type="SUPFAM" id="SSF69179">
    <property type="entry name" value="Integrin domains"/>
    <property type="match status" value="3"/>
</dbReference>
<dbReference type="InterPro" id="IPR048285">
    <property type="entry name" value="Integrin_alpha_Ig-like_2"/>
</dbReference>
<dbReference type="GO" id="GO:0007229">
    <property type="term" value="P:integrin-mediated signaling pathway"/>
    <property type="evidence" value="ECO:0007669"/>
    <property type="project" value="UniProtKB-KW"/>
</dbReference>
<evidence type="ECO:0000256" key="1">
    <source>
        <dbReference type="ARBA" id="ARBA00004479"/>
    </source>
</evidence>
<feature type="repeat" description="FG-GAP" evidence="15">
    <location>
        <begin position="339"/>
        <end position="398"/>
    </location>
</feature>
<keyword evidence="11 16" id="KW-0472">Membrane</keyword>
<feature type="repeat" description="FG-GAP" evidence="15">
    <location>
        <begin position="111"/>
        <end position="172"/>
    </location>
</feature>
<dbReference type="GO" id="GO:0033627">
    <property type="term" value="P:cell adhesion mediated by integrin"/>
    <property type="evidence" value="ECO:0007669"/>
    <property type="project" value="TreeGrafter"/>
</dbReference>
<dbReference type="Pfam" id="PF20806">
    <property type="entry name" value="Integrin_A_Ig_3"/>
    <property type="match status" value="1"/>
</dbReference>
<dbReference type="AlphaFoldDB" id="A0A8C1Q9A1"/>
<evidence type="ECO:0000256" key="5">
    <source>
        <dbReference type="ARBA" id="ARBA00022729"/>
    </source>
</evidence>
<keyword evidence="13 16" id="KW-0675">Receptor</keyword>
<dbReference type="SMART" id="SM00191">
    <property type="entry name" value="Int_alpha"/>
    <property type="match status" value="4"/>
</dbReference>
<sequence>MYPCIFRVCYRGFLLIFSILCEAAAFNLDLEKPTVYNGPEGSYFGYSLDFYHPTQDRNTMSLLVGAPKANTSQPGIVEGGAVYYCPWPASDPDSCRQIPFDKANNRMIKVNGTREPLEFKSHQWFGATVRTHKGKVVACAPLYHWRTVKVSSEMDPVGTCYVAVQNFSAYAEYSPCRTNNPDPEGQGFCQAGFSVDFTKVTNLSPKPCLRQVITAGVAEILNGYSLKTILRKVQGEKQTVAASDAYDDSYLGKRRVCLFTVWLSYVLYAELVAGVPRGAHNFGYVSIQCLYQICEFMCTHRLDDVLVGAPLYMDREFESKPREVGRVYLYLQEDVLLFSPPITLTGTHLFGRYGSAIAPLGDINQDGYLDVAIGAPFAGEDRGGRVFIYNGQKSGLMLQASQVLKGDWASSSIPAGFGFTLRGDSDLDNNQYPDLLVGAFGVSKVVAYRARPVVTVDAQLILTPRILNPEDKSCRMPNSDVMVTCLSVNVCAKISGIGIPDYVGEMDLQLDWLKQRGAVKRILFMDSHQHHRTQKLVLGQGDRQHCHNYSVYLRDEEEFRDKLSPISVTLNYSLDQNSPPPGLQLRPILDHYSKTFHHEQANILLDCGEDNMCIPDLKLSAKMDRTELIIGDDNLLMLIVSAANEGEGAYEAELHVTLPTEADYIGVERRREDLQRLNCEHRTENDTRVVVCDLGNPMVADTNVRAIFILQINNILFVSLNSSNKDNSRSVRVNLTLSIAARAQVEIRGVSHPAQVVLPFPRWEPKEKPVREDDVGPQVQHIYELHNKGPSAISRTVLKVGWPSWYREEHLLYALQIITDGPVHCSISTLQDTPELLGFLRNSSGPARHRRSVSTAQSYNSKILNCSNINCLMVECVVDRLDRGQSAVIKFRSRLWAHTFLQRRNDHYTLNSTVSFQVMSMPYRIKADSLPHQSKSIGTFVVWAIPDVSFAIPLWVIILAILLGLLVLAMLSLAMWKCGFFDRARPPKDDDVSDREQLTAEKSTDA</sequence>
<dbReference type="InterPro" id="IPR013519">
    <property type="entry name" value="Int_alpha_beta-p"/>
</dbReference>
<keyword evidence="12" id="KW-1015">Disulfide bond</keyword>
<dbReference type="Gene3D" id="2.60.40.1460">
    <property type="entry name" value="Integrin domains. Chain A, domain 2"/>
    <property type="match status" value="1"/>
</dbReference>
<dbReference type="PANTHER" id="PTHR23220:SF5">
    <property type="entry name" value="INTEGRIN ALPHA-8"/>
    <property type="match status" value="1"/>
</dbReference>
<evidence type="ECO:0000256" key="16">
    <source>
        <dbReference type="RuleBase" id="RU003762"/>
    </source>
</evidence>
<dbReference type="Ensembl" id="ENSCCRT00010025266.1">
    <property type="protein sequence ID" value="ENSCCRP00010023118.1"/>
    <property type="gene ID" value="ENSCCRG00010009901.1"/>
</dbReference>
<feature type="domain" description="Integrin alpha third immunoglobulin-like" evidence="20">
    <location>
        <begin position="745"/>
        <end position="943"/>
    </location>
</feature>
<dbReference type="InterPro" id="IPR013649">
    <property type="entry name" value="Integrin_alpha_Ig-like_1"/>
</dbReference>
<evidence type="ECO:0000256" key="11">
    <source>
        <dbReference type="ARBA" id="ARBA00023136"/>
    </source>
</evidence>
<evidence type="ECO:0000256" key="9">
    <source>
        <dbReference type="ARBA" id="ARBA00022989"/>
    </source>
</evidence>
<evidence type="ECO:0000256" key="15">
    <source>
        <dbReference type="PROSITE-ProRule" id="PRU00803"/>
    </source>
</evidence>
<dbReference type="InterPro" id="IPR028994">
    <property type="entry name" value="Integrin_alpha_N"/>
</dbReference>
<keyword evidence="5 16" id="KW-0732">Signal</keyword>
<feature type="domain" description="Integrin alpha second immunoglobulin-like" evidence="19">
    <location>
        <begin position="607"/>
        <end position="737"/>
    </location>
</feature>
<keyword evidence="3 16" id="KW-0812">Transmembrane</keyword>
<evidence type="ECO:0000259" key="20">
    <source>
        <dbReference type="Pfam" id="PF20806"/>
    </source>
</evidence>
<keyword evidence="6" id="KW-0677">Repeat</keyword>
<gene>
    <name evidence="21" type="primary">LOC109101241</name>
</gene>
<name>A0A8C1Q9A1_CYPCA</name>
<dbReference type="PROSITE" id="PS51470">
    <property type="entry name" value="FG_GAP"/>
    <property type="match status" value="4"/>
</dbReference>
<evidence type="ECO:0000313" key="21">
    <source>
        <dbReference type="Ensembl" id="ENSCCRP00010023118.1"/>
    </source>
</evidence>
<dbReference type="Pfam" id="PF01839">
    <property type="entry name" value="FG-GAP"/>
    <property type="match status" value="1"/>
</dbReference>
<feature type="region of interest" description="Disordered" evidence="17">
    <location>
        <begin position="986"/>
        <end position="1006"/>
    </location>
</feature>
<keyword evidence="22" id="KW-1185">Reference proteome</keyword>
<evidence type="ECO:0000256" key="17">
    <source>
        <dbReference type="SAM" id="MobiDB-lite"/>
    </source>
</evidence>
<dbReference type="GO" id="GO:0009897">
    <property type="term" value="C:external side of plasma membrane"/>
    <property type="evidence" value="ECO:0007669"/>
    <property type="project" value="TreeGrafter"/>
</dbReference>
<feature type="repeat" description="FG-GAP" evidence="15">
    <location>
        <begin position="27"/>
        <end position="94"/>
    </location>
</feature>
<evidence type="ECO:0000256" key="8">
    <source>
        <dbReference type="ARBA" id="ARBA00022889"/>
    </source>
</evidence>
<keyword evidence="7" id="KW-0106">Calcium</keyword>
<evidence type="ECO:0000259" key="19">
    <source>
        <dbReference type="Pfam" id="PF20805"/>
    </source>
</evidence>
<evidence type="ECO:0000256" key="4">
    <source>
        <dbReference type="ARBA" id="ARBA00022723"/>
    </source>
</evidence>
<reference evidence="21" key="1">
    <citation type="submission" date="2025-08" db="UniProtKB">
        <authorList>
            <consortium name="Ensembl"/>
        </authorList>
    </citation>
    <scope>IDENTIFICATION</scope>
</reference>
<dbReference type="InterPro" id="IPR048286">
    <property type="entry name" value="Integrin_alpha_Ig-like_3"/>
</dbReference>
<keyword evidence="8 16" id="KW-0130">Cell adhesion</keyword>
<dbReference type="Gene3D" id="1.20.5.930">
    <property type="entry name" value="Bicelle-embedded integrin alpha(iib) transmembrane segment"/>
    <property type="match status" value="1"/>
</dbReference>
<accession>A0A8C1Q9A1</accession>
<dbReference type="GO" id="GO:0005178">
    <property type="term" value="F:integrin binding"/>
    <property type="evidence" value="ECO:0007669"/>
    <property type="project" value="TreeGrafter"/>
</dbReference>
<dbReference type="Gene3D" id="2.60.40.1510">
    <property type="entry name" value="ntegrin, alpha v. Chain A, domain 3"/>
    <property type="match status" value="1"/>
</dbReference>